<dbReference type="InterPro" id="IPR053137">
    <property type="entry name" value="NLR-like"/>
</dbReference>
<gene>
    <name evidence="2" type="ORF">CHGG_08546</name>
</gene>
<evidence type="ECO:0008006" key="4">
    <source>
        <dbReference type="Google" id="ProtNLM"/>
    </source>
</evidence>
<dbReference type="eggNOG" id="KOG1840">
    <property type="taxonomic scope" value="Eukaryota"/>
</dbReference>
<reference evidence="3" key="1">
    <citation type="journal article" date="2015" name="Genome Announc.">
        <title>Draft genome sequence of the cellulolytic fungus Chaetomium globosum.</title>
        <authorList>
            <person name="Cuomo C.A."/>
            <person name="Untereiner W.A."/>
            <person name="Ma L.-J."/>
            <person name="Grabherr M."/>
            <person name="Birren B.W."/>
        </authorList>
    </citation>
    <scope>NUCLEOTIDE SEQUENCE [LARGE SCALE GENOMIC DNA]</scope>
    <source>
        <strain evidence="3">ATCC 6205 / CBS 148.51 / DSM 1962 / NBRC 6347 / NRRL 1970</strain>
    </source>
</reference>
<accession>Q2GU08</accession>
<proteinExistence type="predicted"/>
<dbReference type="AlphaFoldDB" id="Q2GU08"/>
<dbReference type="SUPFAM" id="SSF48452">
    <property type="entry name" value="TPR-like"/>
    <property type="match status" value="1"/>
</dbReference>
<keyword evidence="3" id="KW-1185">Reference proteome</keyword>
<dbReference type="PANTHER" id="PTHR46082:SF6">
    <property type="entry name" value="AAA+ ATPASE DOMAIN-CONTAINING PROTEIN-RELATED"/>
    <property type="match status" value="1"/>
</dbReference>
<dbReference type="InParanoid" id="Q2GU08"/>
<dbReference type="HOGENOM" id="CLU_381723_0_0_1"/>
<organism evidence="2 3">
    <name type="scientific">Chaetomium globosum (strain ATCC 6205 / CBS 148.51 / DSM 1962 / NBRC 6347 / NRRL 1970)</name>
    <name type="common">Soil fungus</name>
    <dbReference type="NCBI Taxonomy" id="306901"/>
    <lineage>
        <taxon>Eukaryota</taxon>
        <taxon>Fungi</taxon>
        <taxon>Dikarya</taxon>
        <taxon>Ascomycota</taxon>
        <taxon>Pezizomycotina</taxon>
        <taxon>Sordariomycetes</taxon>
        <taxon>Sordariomycetidae</taxon>
        <taxon>Sordariales</taxon>
        <taxon>Chaetomiaceae</taxon>
        <taxon>Chaetomium</taxon>
    </lineage>
</organism>
<dbReference type="VEuPathDB" id="FungiDB:CHGG_08546"/>
<evidence type="ECO:0000313" key="3">
    <source>
        <dbReference type="Proteomes" id="UP000001056"/>
    </source>
</evidence>
<dbReference type="OrthoDB" id="427518at2759"/>
<protein>
    <recommendedName>
        <fullName evidence="4">MalT-like TPR region domain-containing protein</fullName>
    </recommendedName>
</protein>
<feature type="region of interest" description="Disordered" evidence="1">
    <location>
        <begin position="111"/>
        <end position="163"/>
    </location>
</feature>
<dbReference type="RefSeq" id="XP_001226473.1">
    <property type="nucleotide sequence ID" value="XM_001226472.1"/>
</dbReference>
<dbReference type="Gene3D" id="1.25.40.10">
    <property type="entry name" value="Tetratricopeptide repeat domain"/>
    <property type="match status" value="1"/>
</dbReference>
<sequence length="725" mass="81537">MEPPSTSVAFTGTNQQGFQIGVNHGHITVPCPRSNAHAQAQKKQINLSVLRKLERLLFTPGSPRRAALLVSVASGAVALRLTCSFASETNPRVRPTTLCIESAAEKPCRVPYRGHTRTLPPRLRTRHNSCDDQKQTSRRKTDQRRASYRGRGDDRKRGHRVTLSARTAPQCHLRGAVVALFSVGALPLALVQAAGFVQENDLTVSEYSELLETNEEHFLDLLSEEYGDHGRDPETPDAATRTLFLSFEQIQERNPLAAEILSLMTLFDRQEVPWDFLTTYHTNTYGSRPTQEVELTKALGVLTAFSLIVRAMDQTYSMHRLVQLATWKWLKRKGMAQHFAENALLVVSQAYAFYPYTNLDNLDVCKEFLPHVFAALKEPTVSPDKKLARASLLASVAGFLDLGNWVVVELLFTQALDIRKELLGGGLDDHALKCIHGIAQSYYRQSRLDEAEALLMQVIEASSKVADEMYPNTLLLSVTTLALVYGERKQWKQARDLQIQLYVIARDMQGETHLNALHRMSDFATTLYFVNHLAAAAEADTMVMEGYKAALGEDHFTTMMAKGCLAGTLIAQSNFREIRKIRYLLLAATQTNWECPWDDIDNKLEDDVDRLSTLYGEDRLDDVRASAESAAKAEVEELPEWEKYMPVVKKTRETFVKCTRPGLWEEAEPLPVEAIKTFQEENNCGDAMVIDTADGQHNVGGVFNFRQRCDDLRRRVFALTRSNPS</sequence>
<feature type="compositionally biased region" description="Basic and acidic residues" evidence="1">
    <location>
        <begin position="128"/>
        <end position="156"/>
    </location>
</feature>
<dbReference type="EMBL" id="CH408034">
    <property type="protein sequence ID" value="EAQ84532.1"/>
    <property type="molecule type" value="Genomic_DNA"/>
</dbReference>
<name>Q2GU08_CHAGB</name>
<dbReference type="Pfam" id="PF13374">
    <property type="entry name" value="TPR_10"/>
    <property type="match status" value="1"/>
</dbReference>
<dbReference type="PANTHER" id="PTHR46082">
    <property type="entry name" value="ATP/GTP-BINDING PROTEIN-RELATED"/>
    <property type="match status" value="1"/>
</dbReference>
<dbReference type="STRING" id="306901.Q2GU08"/>
<evidence type="ECO:0000256" key="1">
    <source>
        <dbReference type="SAM" id="MobiDB-lite"/>
    </source>
</evidence>
<dbReference type="Proteomes" id="UP000001056">
    <property type="component" value="Unassembled WGS sequence"/>
</dbReference>
<dbReference type="GeneID" id="4395433"/>
<evidence type="ECO:0000313" key="2">
    <source>
        <dbReference type="EMBL" id="EAQ84532.1"/>
    </source>
</evidence>
<dbReference type="InterPro" id="IPR011990">
    <property type="entry name" value="TPR-like_helical_dom_sf"/>
</dbReference>